<comment type="subcellular location">
    <subcellularLocation>
        <location evidence="1 6">Secreted</location>
        <location evidence="1 6">Cell wall</location>
    </subcellularLocation>
</comment>
<dbReference type="Pfam" id="PF01185">
    <property type="entry name" value="Hydrophobin"/>
    <property type="match status" value="1"/>
</dbReference>
<organism evidence="8 9">
    <name type="scientific">Bondarzewia mesenterica</name>
    <dbReference type="NCBI Taxonomy" id="1095465"/>
    <lineage>
        <taxon>Eukaryota</taxon>
        <taxon>Fungi</taxon>
        <taxon>Dikarya</taxon>
        <taxon>Basidiomycota</taxon>
        <taxon>Agaricomycotina</taxon>
        <taxon>Agaricomycetes</taxon>
        <taxon>Russulales</taxon>
        <taxon>Bondarzewiaceae</taxon>
        <taxon>Bondarzewia</taxon>
    </lineage>
</organism>
<evidence type="ECO:0000313" key="9">
    <source>
        <dbReference type="Proteomes" id="UP000310158"/>
    </source>
</evidence>
<feature type="non-terminal residue" evidence="8">
    <location>
        <position position="1"/>
    </location>
</feature>
<keyword evidence="3 6" id="KW-0134">Cell wall</keyword>
<dbReference type="CDD" id="cd23507">
    <property type="entry name" value="hydrophobin_I"/>
    <property type="match status" value="1"/>
</dbReference>
<dbReference type="GO" id="GO:0005199">
    <property type="term" value="F:structural constituent of cell wall"/>
    <property type="evidence" value="ECO:0007669"/>
    <property type="project" value="InterPro"/>
</dbReference>
<keyword evidence="6" id="KW-0732">Signal</keyword>
<dbReference type="EMBL" id="SGPL01001189">
    <property type="protein sequence ID" value="THH04263.1"/>
    <property type="molecule type" value="Genomic_DNA"/>
</dbReference>
<evidence type="ECO:0000256" key="7">
    <source>
        <dbReference type="SAM" id="MobiDB-lite"/>
    </source>
</evidence>
<dbReference type="AlphaFoldDB" id="A0A4V3XC27"/>
<dbReference type="GO" id="GO:0009277">
    <property type="term" value="C:fungal-type cell wall"/>
    <property type="evidence" value="ECO:0007669"/>
    <property type="project" value="InterPro"/>
</dbReference>
<evidence type="ECO:0000313" key="8">
    <source>
        <dbReference type="EMBL" id="THH04263.1"/>
    </source>
</evidence>
<evidence type="ECO:0000256" key="6">
    <source>
        <dbReference type="RuleBase" id="RU365009"/>
    </source>
</evidence>
<keyword evidence="5 6" id="KW-1015">Disulfide bond</keyword>
<feature type="region of interest" description="Disordered" evidence="7">
    <location>
        <begin position="1"/>
        <end position="67"/>
    </location>
</feature>
<keyword evidence="4 6" id="KW-0964">Secreted</keyword>
<reference evidence="8 9" key="1">
    <citation type="submission" date="2019-02" db="EMBL/GenBank/DDBJ databases">
        <title>Genome sequencing of the rare red list fungi Bondarzewia mesenterica.</title>
        <authorList>
            <person name="Buettner E."/>
            <person name="Kellner H."/>
        </authorList>
    </citation>
    <scope>NUCLEOTIDE SEQUENCE [LARGE SCALE GENOMIC DNA]</scope>
    <source>
        <strain evidence="8 9">DSM 108281</strain>
    </source>
</reference>
<evidence type="ECO:0000256" key="5">
    <source>
        <dbReference type="ARBA" id="ARBA00023157"/>
    </source>
</evidence>
<sequence length="146" mass="16926">QGARARAQGVRPEAGARVQGVRPEARAQSKDDDRNEREREPKEYDERRERESKDDDRKEREREPKEYRNVHEMKEDFKMDVYKNEERVNQCNAGPIQCCNTVEKASSESASKALGLLGIVLNDLNTPIGLNCDAFWRRIRPINIII</sequence>
<proteinExistence type="inferred from homology"/>
<gene>
    <name evidence="8" type="ORF">EW146_g10220</name>
</gene>
<evidence type="ECO:0000256" key="2">
    <source>
        <dbReference type="ARBA" id="ARBA00010446"/>
    </source>
</evidence>
<feature type="compositionally biased region" description="Basic and acidic residues" evidence="7">
    <location>
        <begin position="23"/>
        <end position="67"/>
    </location>
</feature>
<evidence type="ECO:0000256" key="3">
    <source>
        <dbReference type="ARBA" id="ARBA00022512"/>
    </source>
</evidence>
<name>A0A4V3XC27_9AGAM</name>
<dbReference type="Proteomes" id="UP000310158">
    <property type="component" value="Unassembled WGS sequence"/>
</dbReference>
<comment type="similarity">
    <text evidence="2 6">Belongs to the fungal hydrophobin family.</text>
</comment>
<keyword evidence="9" id="KW-1185">Reference proteome</keyword>
<evidence type="ECO:0000256" key="4">
    <source>
        <dbReference type="ARBA" id="ARBA00022525"/>
    </source>
</evidence>
<protein>
    <recommendedName>
        <fullName evidence="6">Hydrophobin</fullName>
    </recommendedName>
</protein>
<accession>A0A4V3XC27</accession>
<comment type="caution">
    <text evidence="8">The sequence shown here is derived from an EMBL/GenBank/DDBJ whole genome shotgun (WGS) entry which is preliminary data.</text>
</comment>
<evidence type="ECO:0000256" key="1">
    <source>
        <dbReference type="ARBA" id="ARBA00004191"/>
    </source>
</evidence>
<dbReference type="InterPro" id="IPR001338">
    <property type="entry name" value="Class_I_Hydrophobin"/>
</dbReference>